<keyword evidence="4" id="KW-0508">mRNA splicing</keyword>
<keyword evidence="3 6" id="KW-0694">RNA-binding</keyword>
<evidence type="ECO:0000256" key="3">
    <source>
        <dbReference type="ARBA" id="ARBA00022884"/>
    </source>
</evidence>
<dbReference type="Proteomes" id="UP001600888">
    <property type="component" value="Unassembled WGS sequence"/>
</dbReference>
<dbReference type="InterPro" id="IPR050374">
    <property type="entry name" value="RRT5_SRSF_SR"/>
</dbReference>
<dbReference type="InterPro" id="IPR012677">
    <property type="entry name" value="Nucleotide-bd_a/b_plait_sf"/>
</dbReference>
<evidence type="ECO:0000256" key="4">
    <source>
        <dbReference type="ARBA" id="ARBA00023187"/>
    </source>
</evidence>
<name>A0ABR4EYD8_9PEZI</name>
<comment type="subcellular location">
    <subcellularLocation>
        <location evidence="1">Nucleus</location>
    </subcellularLocation>
</comment>
<keyword evidence="9" id="KW-1185">Reference proteome</keyword>
<evidence type="ECO:0000256" key="2">
    <source>
        <dbReference type="ARBA" id="ARBA00022664"/>
    </source>
</evidence>
<evidence type="ECO:0000259" key="7">
    <source>
        <dbReference type="PROSITE" id="PS50102"/>
    </source>
</evidence>
<organism evidence="8 9">
    <name type="scientific">Diaporthe vaccinii</name>
    <dbReference type="NCBI Taxonomy" id="105482"/>
    <lineage>
        <taxon>Eukaryota</taxon>
        <taxon>Fungi</taxon>
        <taxon>Dikarya</taxon>
        <taxon>Ascomycota</taxon>
        <taxon>Pezizomycotina</taxon>
        <taxon>Sordariomycetes</taxon>
        <taxon>Sordariomycetidae</taxon>
        <taxon>Diaporthales</taxon>
        <taxon>Diaporthaceae</taxon>
        <taxon>Diaporthe</taxon>
        <taxon>Diaporthe eres species complex</taxon>
    </lineage>
</organism>
<dbReference type="InterPro" id="IPR034150">
    <property type="entry name" value="SF3B6_RRM"/>
</dbReference>
<dbReference type="CDD" id="cd12241">
    <property type="entry name" value="RRM_SF3B14"/>
    <property type="match status" value="1"/>
</dbReference>
<dbReference type="Pfam" id="PF00076">
    <property type="entry name" value="RRM_1"/>
    <property type="match status" value="1"/>
</dbReference>
<dbReference type="PANTHER" id="PTHR23003">
    <property type="entry name" value="RNA RECOGNITION MOTIF RRM DOMAIN CONTAINING PROTEIN"/>
    <property type="match status" value="1"/>
</dbReference>
<protein>
    <recommendedName>
        <fullName evidence="7">RRM domain-containing protein</fullName>
    </recommendedName>
</protein>
<comment type="caution">
    <text evidence="8">The sequence shown here is derived from an EMBL/GenBank/DDBJ whole genome shotgun (WGS) entry which is preliminary data.</text>
</comment>
<evidence type="ECO:0000256" key="1">
    <source>
        <dbReference type="ARBA" id="ARBA00004123"/>
    </source>
</evidence>
<evidence type="ECO:0000256" key="6">
    <source>
        <dbReference type="PROSITE-ProRule" id="PRU00176"/>
    </source>
</evidence>
<accession>A0ABR4EYD8</accession>
<evidence type="ECO:0000313" key="8">
    <source>
        <dbReference type="EMBL" id="KAL2287458.1"/>
    </source>
</evidence>
<dbReference type="InterPro" id="IPR000504">
    <property type="entry name" value="RRM_dom"/>
</dbReference>
<sequence length="175" mass="19893">MRAISWKKDDLSPRILPPTTPVPLDFPHSTLVHPITIPTTTYIYLRSFDCEGTSEHGHQDMSRAGKLAPEVNRALFVKNLSYNVTPEELFELFGKYGPIRQVRQGIASNTKGTAFVVYEDVMDAKQACDKLNGFNFQGRYLVVLYHQPEKMAKSKEDLEARKENLAQLKKQHGID</sequence>
<dbReference type="Gene3D" id="3.30.70.330">
    <property type="match status" value="1"/>
</dbReference>
<dbReference type="EMBL" id="JBAWTH010000020">
    <property type="protein sequence ID" value="KAL2287458.1"/>
    <property type="molecule type" value="Genomic_DNA"/>
</dbReference>
<dbReference type="SUPFAM" id="SSF54928">
    <property type="entry name" value="RNA-binding domain, RBD"/>
    <property type="match status" value="1"/>
</dbReference>
<feature type="domain" description="RRM" evidence="7">
    <location>
        <begin position="73"/>
        <end position="148"/>
    </location>
</feature>
<dbReference type="SMART" id="SM00360">
    <property type="entry name" value="RRM"/>
    <property type="match status" value="1"/>
</dbReference>
<evidence type="ECO:0000256" key="5">
    <source>
        <dbReference type="ARBA" id="ARBA00023242"/>
    </source>
</evidence>
<reference evidence="8 9" key="1">
    <citation type="submission" date="2024-03" db="EMBL/GenBank/DDBJ databases">
        <title>A high-quality draft genome sequence of Diaporthe vaccinii, a causative agent of upright dieback and viscid rot disease in cranberry plants.</title>
        <authorList>
            <person name="Sarrasin M."/>
            <person name="Lang B.F."/>
            <person name="Burger G."/>
        </authorList>
    </citation>
    <scope>NUCLEOTIDE SEQUENCE [LARGE SCALE GENOMIC DNA]</scope>
    <source>
        <strain evidence="8 9">IS7</strain>
    </source>
</reference>
<gene>
    <name evidence="8" type="ORF">FJTKL_05898</name>
</gene>
<dbReference type="PROSITE" id="PS50102">
    <property type="entry name" value="RRM"/>
    <property type="match status" value="1"/>
</dbReference>
<proteinExistence type="predicted"/>
<keyword evidence="2" id="KW-0507">mRNA processing</keyword>
<evidence type="ECO:0000313" key="9">
    <source>
        <dbReference type="Proteomes" id="UP001600888"/>
    </source>
</evidence>
<keyword evidence="5" id="KW-0539">Nucleus</keyword>
<dbReference type="InterPro" id="IPR035979">
    <property type="entry name" value="RBD_domain_sf"/>
</dbReference>